<comment type="caution">
    <text evidence="2">The sequence shown here is derived from an EMBL/GenBank/DDBJ whole genome shotgun (WGS) entry which is preliminary data.</text>
</comment>
<keyword evidence="1" id="KW-0472">Membrane</keyword>
<name>A0AAU9ITT2_9CILI</name>
<dbReference type="EMBL" id="CAJZBQ010000012">
    <property type="protein sequence ID" value="CAG9314640.1"/>
    <property type="molecule type" value="Genomic_DNA"/>
</dbReference>
<keyword evidence="3" id="KW-1185">Reference proteome</keyword>
<sequence length="170" mass="20540">MSSYYRYLNRYAPSFLRQYQTQTYINLQRSTQYHQIVQMNATSSLTADEDLTLKYKAPYNIANLLGGIALIFWFIFHIDTYCLGTIKHRLRSYHNYKMWNRLEVMVRKHGVIDAQKRREEAKQKFFKALNITEEKYNELEQRVKDGEDPKEVIRTADVDWNLNYYPYLKL</sequence>
<evidence type="ECO:0008006" key="4">
    <source>
        <dbReference type="Google" id="ProtNLM"/>
    </source>
</evidence>
<protein>
    <recommendedName>
        <fullName evidence="4">ATP synthase F0 subunit 8</fullName>
    </recommendedName>
</protein>
<feature type="transmembrane region" description="Helical" evidence="1">
    <location>
        <begin position="61"/>
        <end position="83"/>
    </location>
</feature>
<evidence type="ECO:0000313" key="2">
    <source>
        <dbReference type="EMBL" id="CAG9314640.1"/>
    </source>
</evidence>
<organism evidence="2 3">
    <name type="scientific">Blepharisma stoltei</name>
    <dbReference type="NCBI Taxonomy" id="1481888"/>
    <lineage>
        <taxon>Eukaryota</taxon>
        <taxon>Sar</taxon>
        <taxon>Alveolata</taxon>
        <taxon>Ciliophora</taxon>
        <taxon>Postciliodesmatophora</taxon>
        <taxon>Heterotrichea</taxon>
        <taxon>Heterotrichida</taxon>
        <taxon>Blepharismidae</taxon>
        <taxon>Blepharisma</taxon>
    </lineage>
</organism>
<reference evidence="2" key="1">
    <citation type="submission" date="2021-09" db="EMBL/GenBank/DDBJ databases">
        <authorList>
            <consortium name="AG Swart"/>
            <person name="Singh M."/>
            <person name="Singh A."/>
            <person name="Seah K."/>
            <person name="Emmerich C."/>
        </authorList>
    </citation>
    <scope>NUCLEOTIDE SEQUENCE</scope>
    <source>
        <strain evidence="2">ATCC30299</strain>
    </source>
</reference>
<dbReference type="AlphaFoldDB" id="A0AAU9ITT2"/>
<evidence type="ECO:0000313" key="3">
    <source>
        <dbReference type="Proteomes" id="UP001162131"/>
    </source>
</evidence>
<keyword evidence="1" id="KW-1133">Transmembrane helix</keyword>
<dbReference type="Proteomes" id="UP001162131">
    <property type="component" value="Unassembled WGS sequence"/>
</dbReference>
<accession>A0AAU9ITT2</accession>
<gene>
    <name evidence="2" type="ORF">BSTOLATCC_MIC11641</name>
</gene>
<keyword evidence="1" id="KW-0812">Transmembrane</keyword>
<proteinExistence type="predicted"/>
<evidence type="ECO:0000256" key="1">
    <source>
        <dbReference type="SAM" id="Phobius"/>
    </source>
</evidence>